<evidence type="ECO:0000256" key="2">
    <source>
        <dbReference type="ARBA" id="ARBA00004246"/>
    </source>
</evidence>
<dbReference type="RefSeq" id="XP_007436193.2">
    <property type="nucleotide sequence ID" value="XM_007436131.3"/>
</dbReference>
<dbReference type="Proteomes" id="UP000695026">
    <property type="component" value="Unplaced"/>
</dbReference>
<feature type="compositionally biased region" description="Low complexity" evidence="13">
    <location>
        <begin position="343"/>
        <end position="354"/>
    </location>
</feature>
<feature type="domain" description="Protein kinase" evidence="14">
    <location>
        <begin position="1349"/>
        <end position="1701"/>
    </location>
</feature>
<dbReference type="GO" id="GO:0005524">
    <property type="term" value="F:ATP binding"/>
    <property type="evidence" value="ECO:0007669"/>
    <property type="project" value="InterPro"/>
</dbReference>
<dbReference type="GO" id="GO:0004672">
    <property type="term" value="F:protein kinase activity"/>
    <property type="evidence" value="ECO:0007669"/>
    <property type="project" value="InterPro"/>
</dbReference>
<comment type="similarity">
    <text evidence="7">Belongs to the protein kinase superfamily.</text>
</comment>
<evidence type="ECO:0000313" key="15">
    <source>
        <dbReference type="Proteomes" id="UP000695026"/>
    </source>
</evidence>
<feature type="compositionally biased region" description="Pro residues" evidence="13">
    <location>
        <begin position="863"/>
        <end position="872"/>
    </location>
</feature>
<feature type="region of interest" description="Disordered" evidence="13">
    <location>
        <begin position="562"/>
        <end position="593"/>
    </location>
</feature>
<evidence type="ECO:0000256" key="8">
    <source>
        <dbReference type="ARBA" id="ARBA00058561"/>
    </source>
</evidence>
<dbReference type="RefSeq" id="XP_025027566.1">
    <property type="nucleotide sequence ID" value="XM_025171798.1"/>
</dbReference>
<evidence type="ECO:0000256" key="4">
    <source>
        <dbReference type="ARBA" id="ARBA00022553"/>
    </source>
</evidence>
<feature type="region of interest" description="Disordered" evidence="13">
    <location>
        <begin position="995"/>
        <end position="1053"/>
    </location>
</feature>
<dbReference type="GO" id="GO:0005925">
    <property type="term" value="C:focal adhesion"/>
    <property type="evidence" value="ECO:0007669"/>
    <property type="project" value="UniProtKB-SubCell"/>
</dbReference>
<keyword evidence="15" id="KW-1185">Reference proteome</keyword>
<keyword evidence="5" id="KW-0965">Cell junction</keyword>
<evidence type="ECO:0000313" key="17">
    <source>
        <dbReference type="RefSeq" id="XP_025027565.1"/>
    </source>
</evidence>
<dbReference type="PANTHER" id="PTHR22972">
    <property type="entry name" value="SERINE/THREONINE PROTEIN KINASE"/>
    <property type="match status" value="1"/>
</dbReference>
<evidence type="ECO:0000256" key="3">
    <source>
        <dbReference type="ARBA" id="ARBA00022490"/>
    </source>
</evidence>
<evidence type="ECO:0000256" key="13">
    <source>
        <dbReference type="SAM" id="MobiDB-lite"/>
    </source>
</evidence>
<evidence type="ECO:0000256" key="6">
    <source>
        <dbReference type="ARBA" id="ARBA00023212"/>
    </source>
</evidence>
<evidence type="ECO:0000313" key="18">
    <source>
        <dbReference type="RefSeq" id="XP_025027566.1"/>
    </source>
</evidence>
<dbReference type="InterPro" id="IPR000719">
    <property type="entry name" value="Prot_kinase_dom"/>
</dbReference>
<evidence type="ECO:0000256" key="11">
    <source>
        <dbReference type="ARBA" id="ARBA00080181"/>
    </source>
</evidence>
<evidence type="ECO:0000256" key="12">
    <source>
        <dbReference type="ARBA" id="ARBA00083278"/>
    </source>
</evidence>
<keyword evidence="16 17" id="KW-0808">Transferase</keyword>
<dbReference type="SUPFAM" id="SSF56112">
    <property type="entry name" value="Protein kinase-like (PK-like)"/>
    <property type="match status" value="1"/>
</dbReference>
<dbReference type="InterPro" id="IPR051511">
    <property type="entry name" value="MitoQC_Scaffold_Kinases"/>
</dbReference>
<comment type="subcellular location">
    <subcellularLocation>
        <location evidence="2">Cell junction</location>
        <location evidence="2">Focal adhesion</location>
    </subcellularLocation>
    <subcellularLocation>
        <location evidence="1">Cytoplasm</location>
        <location evidence="1">Cytoskeleton</location>
    </subcellularLocation>
</comment>
<evidence type="ECO:0000256" key="10">
    <source>
        <dbReference type="ARBA" id="ARBA00079357"/>
    </source>
</evidence>
<evidence type="ECO:0000313" key="16">
    <source>
        <dbReference type="RefSeq" id="XP_007436193.2"/>
    </source>
</evidence>
<dbReference type="GO" id="GO:0015629">
    <property type="term" value="C:actin cytoskeleton"/>
    <property type="evidence" value="ECO:0007669"/>
    <property type="project" value="TreeGrafter"/>
</dbReference>
<name>A0A9F5ILW4_PYTBI</name>
<feature type="compositionally biased region" description="Basic and acidic residues" evidence="13">
    <location>
        <begin position="1012"/>
        <end position="1030"/>
    </location>
</feature>
<dbReference type="Gene3D" id="1.10.510.10">
    <property type="entry name" value="Transferase(Phosphotransferase) domain 1"/>
    <property type="match status" value="1"/>
</dbReference>
<evidence type="ECO:0000256" key="7">
    <source>
        <dbReference type="ARBA" id="ARBA00038349"/>
    </source>
</evidence>
<keyword evidence="16 17" id="KW-0418">Kinase</keyword>
<evidence type="ECO:0000256" key="9">
    <source>
        <dbReference type="ARBA" id="ARBA00070282"/>
    </source>
</evidence>
<dbReference type="CTD" id="79834"/>
<dbReference type="KEGG" id="pbi:103063748"/>
<evidence type="ECO:0000259" key="14">
    <source>
        <dbReference type="PROSITE" id="PS50011"/>
    </source>
</evidence>
<dbReference type="SMART" id="SM00220">
    <property type="entry name" value="S_TKc"/>
    <property type="match status" value="1"/>
</dbReference>
<feature type="compositionally biased region" description="Polar residues" evidence="13">
    <location>
        <begin position="846"/>
        <end position="858"/>
    </location>
</feature>
<sequence>MSACNAFTEHVWKPGECKNCFKPKNLHQLPPGSEKPPVSNSNIKTNAIHSNQRAKNTGNFRPPVAKKPTIAVKPTMMTIDGQGICGEITSQDLCENKPAIVGWNQNRTVLKKKPLNNNNNNNEEEEEEEEVESYNHIHRSFGNNDDTSKAPSNNNGLTEVLKEIAGLDRSAFLTGNEINSREAFLGRINNCYKKSLERMIPPSCLMGGTKSQNKHVVLSGTTAVISNEGGRFCYPEFSSGDESEDDLFFGSIHEDHESWDESDEELLAMEIRMRGQPRFANFRANTLSPVRFCVDKKWNTVPLRHKSLQRFCAVDYDDSYDEILNGYGDDPVILFGQESMQSMVSSDSISPDSSLTEESHSGTASSSSQRLCNGRMSPNSSKSTRLMEESDKRFFDDQQVKVAIKNTQNATKTVETHKAVLAIKLEEKDSKTTVPSDKQEWKSPLNMPFQATATNSIPLEEQAKPYRVVNMEQPVCKPYTIVDVSAAMTHESIENQAKNLDTRCILSNPNLPDALSTNAMSHSVSCGQVTPNLKKSNTARYQEVWTSSTSPRQKIPKVELTANIPGPSVPVRRNIHKSAPTSPTSTNISTKTIPVKSPNLSEIKFNSYNNAGMPPFPIIIHDEPTYARCSKNAIKVPIVINPNAYDNLAIYKSFLGTNGDLSVKDKTTSIISHTYEEIETESTVSENIPNRSAEISQVKGLGNSTERRLGSVAQKVQEFNSCLGKSQTSPKGSCHGSPTKIQRTFQDSLAKIEDIQEISNDSRENACTVLSQIVASIQPPQSLPETPQTGPKSCSVEELYSLPPDADTDKSTPMRPKSLFSMQSNPNAEGIKSTEIMSKEIPSKSPIMQPSKPVTTSQSPKTEQPPPFPPPRSTSSPYHASKALQKHFSNWSKPMSPVRSTEAESVLHSEGRRVVDAKPKRWISFKSFFRRRKTEEEEDREREKGKLVGLDGTVIHMLPPPPVQRHNWFSESRTDSSEKPSVVFMFKCDQAKLETKTDQNKTEVEPAIEVMTTERGEREKHPETPEEKKSHSSSPQAPKEILSSPDPSGINASPEFRDMIKRLKKALREFPLMGNCVSEYSGQGPDEKEKPVENVSPPIPTSAFEKQGVGSTAFHTPEILQVEDEREEMSDSSDVSACSATYSNLGQSRAAMMPPKQPRQLKGALEDAIAFGGISDPEISTILHPIPPPLPKKTILRAHTDPLPKELQKQAAESSLCVMANPTYDIDTNWEGSSACSSVSSEFKAVDNESGDSLGRPPEKGLAVSSAANSFSNLTAISIKKSCSNSMESLSVRPVTHSKHSKAAQKPQQQALYRGIENREEVVNKIRSLHTDSLKKLSVKCEDLFMAGQKDQLRFGVDSWSDFRLTSDKPCCEAGDAVYYPASYAKDALNNYAVKICKSKAKESQQYYHSLAIRQSLAIHFNIQQDCGHFLADVPVRLLPWEDPNSPEEEEDVEQKNEESLCTVEVSQKDSPGLQTTISKQRSRVVVITREVPYLSVADFVQNSVDHHSSCPDLYERQVCLLLLQLCSGLEHLKPYHITHCDLRLENLLLVDCRPGRSLLNNESVELNPSAACSARLIVSNFSQAKQKSHMVDPEVLKDQSRLAPEIITATQYKKCDEFQTGILIYEMLHLPNPFDENPELKEKEYTRADLPQIPCRSLYSLGLQQLAACLLNPNPSERILISEAKGVLQCLLWGPREDLFQTLRASTKPSQRETVLQNWLDIKRTLLMIKFAEKSLDKECQVSLEDWLCCQYLAFATIDSLSRIVKIMRHH</sequence>
<dbReference type="Pfam" id="PF00069">
    <property type="entry name" value="Pkinase"/>
    <property type="match status" value="1"/>
</dbReference>
<keyword evidence="3" id="KW-0963">Cytoplasm</keyword>
<dbReference type="PROSITE" id="PS50011">
    <property type="entry name" value="PROTEIN_KINASE_DOM"/>
    <property type="match status" value="1"/>
</dbReference>
<organism evidence="15 17">
    <name type="scientific">Python bivittatus</name>
    <name type="common">Burmese python</name>
    <name type="synonym">Python molurus bivittatus</name>
    <dbReference type="NCBI Taxonomy" id="176946"/>
    <lineage>
        <taxon>Eukaryota</taxon>
        <taxon>Metazoa</taxon>
        <taxon>Chordata</taxon>
        <taxon>Craniata</taxon>
        <taxon>Vertebrata</taxon>
        <taxon>Euteleostomi</taxon>
        <taxon>Lepidosauria</taxon>
        <taxon>Squamata</taxon>
        <taxon>Bifurcata</taxon>
        <taxon>Unidentata</taxon>
        <taxon>Episquamata</taxon>
        <taxon>Toxicofera</taxon>
        <taxon>Serpentes</taxon>
        <taxon>Henophidia</taxon>
        <taxon>Pythonidae</taxon>
        <taxon>Python</taxon>
    </lineage>
</organism>
<dbReference type="PROSITE" id="PS00109">
    <property type="entry name" value="PROTEIN_KINASE_TYR"/>
    <property type="match status" value="1"/>
</dbReference>
<dbReference type="PANTHER" id="PTHR22972:SF5">
    <property type="entry name" value="INACTIVE TYROSINE-PROTEIN KINASE PEAK1"/>
    <property type="match status" value="1"/>
</dbReference>
<dbReference type="OrthoDB" id="9888661at2759"/>
<evidence type="ECO:0000256" key="5">
    <source>
        <dbReference type="ARBA" id="ARBA00022949"/>
    </source>
</evidence>
<dbReference type="GeneID" id="103063748"/>
<dbReference type="RefSeq" id="XP_025027565.1">
    <property type="nucleotide sequence ID" value="XM_025171797.1"/>
</dbReference>
<proteinExistence type="inferred from homology"/>
<feature type="region of interest" description="Disordered" evidence="13">
    <location>
        <begin position="343"/>
        <end position="388"/>
    </location>
</feature>
<evidence type="ECO:0000256" key="1">
    <source>
        <dbReference type="ARBA" id="ARBA00004245"/>
    </source>
</evidence>
<accession>A0A9F5ILW4</accession>
<protein>
    <recommendedName>
        <fullName evidence="9">Inactive tyrosine-protein kinase PEAK1</fullName>
    </recommendedName>
    <alternativeName>
        <fullName evidence="10">Pseudopodium-enriched atypical kinase 1</fullName>
    </alternativeName>
    <alternativeName>
        <fullName evidence="11">Sugen kinase 269</fullName>
    </alternativeName>
    <alternativeName>
        <fullName evidence="12">Tyrosine-protein kinase SgK269</fullName>
    </alternativeName>
</protein>
<dbReference type="InterPro" id="IPR011009">
    <property type="entry name" value="Kinase-like_dom_sf"/>
</dbReference>
<comment type="function">
    <text evidence="8">Probable catalytically inactive kinase. Scaffolding protein that regulates the cytoskeleton to control cell spreading and migration by modulating focal adhesion dynamics. Acts as a scaffold for mediating EGFR signaling.</text>
</comment>
<keyword evidence="6" id="KW-0206">Cytoskeleton</keyword>
<dbReference type="FunFam" id="1.10.510.10:FF:000437">
    <property type="entry name" value="Pseudopodium enriched atypical kinase 1"/>
    <property type="match status" value="1"/>
</dbReference>
<feature type="compositionally biased region" description="Basic and acidic residues" evidence="13">
    <location>
        <begin position="995"/>
        <end position="1004"/>
    </location>
</feature>
<feature type="region of interest" description="Disordered" evidence="13">
    <location>
        <begin position="778"/>
        <end position="880"/>
    </location>
</feature>
<reference evidence="16 17" key="1">
    <citation type="submission" date="2025-04" db="UniProtKB">
        <authorList>
            <consortium name="RefSeq"/>
        </authorList>
    </citation>
    <scope>IDENTIFICATION</scope>
    <source>
        <tissue evidence="16 17">Liver</tissue>
    </source>
</reference>
<dbReference type="InterPro" id="IPR008266">
    <property type="entry name" value="Tyr_kinase_AS"/>
</dbReference>
<feature type="compositionally biased region" description="Polar residues" evidence="13">
    <location>
        <begin position="579"/>
        <end position="593"/>
    </location>
</feature>
<keyword evidence="4" id="KW-0597">Phosphoprotein</keyword>
<feature type="compositionally biased region" description="Polar residues" evidence="13">
    <location>
        <begin position="778"/>
        <end position="792"/>
    </location>
</feature>
<gene>
    <name evidence="16 17 18" type="primary">PEAK1</name>
</gene>